<comment type="caution">
    <text evidence="2">The sequence shown here is derived from an EMBL/GenBank/DDBJ whole genome shotgun (WGS) entry which is preliminary data.</text>
</comment>
<feature type="region of interest" description="Disordered" evidence="1">
    <location>
        <begin position="34"/>
        <end position="56"/>
    </location>
</feature>
<name>A0ABR1WSF2_9PEZI</name>
<accession>A0ABR1WSF2</accession>
<sequence length="234" mass="26413">MEPLSLLGVIASICSIFNSGSDLVKKFRQHRKERKEAKENKALKRSIRASRDRHRHRQAYDDTARLFSQSFRFEDDISKSQFEYTVIKMRRWIDLALVSSRDDKAIIFPQASLLRSMSAEIQSSIMNDLAGLSQRMMQAGAIRSIGFCPPSTGYPPPTIRNASSFSEYLMTWPVILDASQSGINFGQNPACAQFCTRPDLSMDFTTDSSCDLSRYAVALSHASGRTSKYTCRLQ</sequence>
<gene>
    <name evidence="2" type="ORF">PG994_001050</name>
</gene>
<dbReference type="GeneID" id="92085522"/>
<reference evidence="2 3" key="1">
    <citation type="submission" date="2023-01" db="EMBL/GenBank/DDBJ databases">
        <title>Analysis of 21 Apiospora genomes using comparative genomics revels a genus with tremendous synthesis potential of carbohydrate active enzymes and secondary metabolites.</title>
        <authorList>
            <person name="Sorensen T."/>
        </authorList>
    </citation>
    <scope>NUCLEOTIDE SEQUENCE [LARGE SCALE GENOMIC DNA]</scope>
    <source>
        <strain evidence="2 3">CBS 135458</strain>
    </source>
</reference>
<feature type="compositionally biased region" description="Basic residues" evidence="1">
    <location>
        <begin position="43"/>
        <end position="56"/>
    </location>
</feature>
<protein>
    <submittedName>
        <fullName evidence="2">Uncharacterized protein</fullName>
    </submittedName>
</protein>
<evidence type="ECO:0000313" key="3">
    <source>
        <dbReference type="Proteomes" id="UP001480595"/>
    </source>
</evidence>
<dbReference type="EMBL" id="JAQQWL010000002">
    <property type="protein sequence ID" value="KAK8086076.1"/>
    <property type="molecule type" value="Genomic_DNA"/>
</dbReference>
<organism evidence="2 3">
    <name type="scientific">Apiospora phragmitis</name>
    <dbReference type="NCBI Taxonomy" id="2905665"/>
    <lineage>
        <taxon>Eukaryota</taxon>
        <taxon>Fungi</taxon>
        <taxon>Dikarya</taxon>
        <taxon>Ascomycota</taxon>
        <taxon>Pezizomycotina</taxon>
        <taxon>Sordariomycetes</taxon>
        <taxon>Xylariomycetidae</taxon>
        <taxon>Amphisphaeriales</taxon>
        <taxon>Apiosporaceae</taxon>
        <taxon>Apiospora</taxon>
    </lineage>
</organism>
<keyword evidence="3" id="KW-1185">Reference proteome</keyword>
<evidence type="ECO:0000313" key="2">
    <source>
        <dbReference type="EMBL" id="KAK8086076.1"/>
    </source>
</evidence>
<evidence type="ECO:0000256" key="1">
    <source>
        <dbReference type="SAM" id="MobiDB-lite"/>
    </source>
</evidence>
<dbReference type="Proteomes" id="UP001480595">
    <property type="component" value="Unassembled WGS sequence"/>
</dbReference>
<dbReference type="RefSeq" id="XP_066720600.1">
    <property type="nucleotide sequence ID" value="XM_066852459.1"/>
</dbReference>
<proteinExistence type="predicted"/>